<sequence>MFFQVFASCNQRTVTVSVICGSCEVLHVDKFREETKGSQLID</sequence>
<protein>
    <submittedName>
        <fullName evidence="1">Os12g0256600 protein</fullName>
    </submittedName>
</protein>
<dbReference type="KEGG" id="dosa:Os12g0256600"/>
<name>C7J9X2_ORYSJ</name>
<dbReference type="EMBL" id="AP008218">
    <property type="protein sequence ID" value="BAH95606.1"/>
    <property type="molecule type" value="Genomic_DNA"/>
</dbReference>
<proteinExistence type="predicted"/>
<evidence type="ECO:0000313" key="1">
    <source>
        <dbReference type="EMBL" id="BAH95606.1"/>
    </source>
</evidence>
<dbReference type="AlphaFoldDB" id="C7J9X2"/>
<reference evidence="2" key="2">
    <citation type="journal article" date="2008" name="Nucleic Acids Res.">
        <title>The rice annotation project database (RAP-DB): 2008 update.</title>
        <authorList>
            <consortium name="The rice annotation project (RAP)"/>
        </authorList>
    </citation>
    <scope>GENOME REANNOTATION</scope>
    <source>
        <strain evidence="2">cv. Nipponbare</strain>
    </source>
</reference>
<accession>C7J9X2</accession>
<evidence type="ECO:0000313" key="2">
    <source>
        <dbReference type="Proteomes" id="UP000000763"/>
    </source>
</evidence>
<reference evidence="1 2" key="1">
    <citation type="journal article" date="2005" name="Nature">
        <title>The map-based sequence of the rice genome.</title>
        <authorList>
            <consortium name="International rice genome sequencing project (IRGSP)"/>
            <person name="Matsumoto T."/>
            <person name="Wu J."/>
            <person name="Kanamori H."/>
            <person name="Katayose Y."/>
            <person name="Fujisawa M."/>
            <person name="Namiki N."/>
            <person name="Mizuno H."/>
            <person name="Yamamoto K."/>
            <person name="Antonio B.A."/>
            <person name="Baba T."/>
            <person name="Sakata K."/>
            <person name="Nagamura Y."/>
            <person name="Aoki H."/>
            <person name="Arikawa K."/>
            <person name="Arita K."/>
            <person name="Bito T."/>
            <person name="Chiden Y."/>
            <person name="Fujitsuka N."/>
            <person name="Fukunaka R."/>
            <person name="Hamada M."/>
            <person name="Harada C."/>
            <person name="Hayashi A."/>
            <person name="Hijishita S."/>
            <person name="Honda M."/>
            <person name="Hosokawa S."/>
            <person name="Ichikawa Y."/>
            <person name="Idonuma A."/>
            <person name="Iijima M."/>
            <person name="Ikeda M."/>
            <person name="Ikeno M."/>
            <person name="Ito K."/>
            <person name="Ito S."/>
            <person name="Ito T."/>
            <person name="Ito Y."/>
            <person name="Ito Y."/>
            <person name="Iwabuchi A."/>
            <person name="Kamiya K."/>
            <person name="Karasawa W."/>
            <person name="Kurita K."/>
            <person name="Katagiri S."/>
            <person name="Kikuta A."/>
            <person name="Kobayashi H."/>
            <person name="Kobayashi N."/>
            <person name="Machita K."/>
            <person name="Maehara T."/>
            <person name="Masukawa M."/>
            <person name="Mizubayashi T."/>
            <person name="Mukai Y."/>
            <person name="Nagasaki H."/>
            <person name="Nagata Y."/>
            <person name="Naito S."/>
            <person name="Nakashima M."/>
            <person name="Nakama Y."/>
            <person name="Nakamichi Y."/>
            <person name="Nakamura M."/>
            <person name="Meguro A."/>
            <person name="Negishi M."/>
            <person name="Ohta I."/>
            <person name="Ohta T."/>
            <person name="Okamoto M."/>
            <person name="Ono N."/>
            <person name="Saji S."/>
            <person name="Sakaguchi M."/>
            <person name="Sakai K."/>
            <person name="Shibata M."/>
            <person name="Shimokawa T."/>
            <person name="Song J."/>
            <person name="Takazaki Y."/>
            <person name="Terasawa K."/>
            <person name="Tsugane M."/>
            <person name="Tsuji K."/>
            <person name="Ueda S."/>
            <person name="Waki K."/>
            <person name="Yamagata H."/>
            <person name="Yamamoto M."/>
            <person name="Yamamoto S."/>
            <person name="Yamane H."/>
            <person name="Yoshiki S."/>
            <person name="Yoshihara R."/>
            <person name="Yukawa K."/>
            <person name="Zhong H."/>
            <person name="Yano M."/>
            <person name="Yuan Q."/>
            <person name="Ouyang S."/>
            <person name="Liu J."/>
            <person name="Jones K.M."/>
            <person name="Gansberger K."/>
            <person name="Moffat K."/>
            <person name="Hill J."/>
            <person name="Bera J."/>
            <person name="Fadrosh D."/>
            <person name="Jin S."/>
            <person name="Johri S."/>
            <person name="Kim M."/>
            <person name="Overton L."/>
            <person name="Reardon M."/>
            <person name="Tsitrin T."/>
            <person name="Vuong H."/>
            <person name="Weaver B."/>
            <person name="Ciecko A."/>
            <person name="Tallon L."/>
            <person name="Jackson J."/>
            <person name="Pai G."/>
            <person name="Aken S.V."/>
            <person name="Utterback T."/>
            <person name="Reidmuller S."/>
            <person name="Feldblyum T."/>
            <person name="Hsiao J."/>
            <person name="Zismann V."/>
            <person name="Iobst S."/>
            <person name="de Vazeille A.R."/>
            <person name="Buell C.R."/>
            <person name="Ying K."/>
            <person name="Li Y."/>
            <person name="Lu T."/>
            <person name="Huang Y."/>
            <person name="Zhao Q."/>
            <person name="Feng Q."/>
            <person name="Zhang L."/>
            <person name="Zhu J."/>
            <person name="Weng Q."/>
            <person name="Mu J."/>
            <person name="Lu Y."/>
            <person name="Fan D."/>
            <person name="Liu Y."/>
            <person name="Guan J."/>
            <person name="Zhang Y."/>
            <person name="Yu S."/>
            <person name="Liu X."/>
            <person name="Zhang Y."/>
            <person name="Hong G."/>
            <person name="Han B."/>
            <person name="Choisne N."/>
            <person name="Demange N."/>
            <person name="Orjeda G."/>
            <person name="Samain S."/>
            <person name="Cattolico L."/>
            <person name="Pelletier E."/>
            <person name="Couloux A."/>
            <person name="Segurens B."/>
            <person name="Wincker P."/>
            <person name="D'Hont A."/>
            <person name="Scarpelli C."/>
            <person name="Weissenbach J."/>
            <person name="Salanoubat M."/>
            <person name="Quetier F."/>
            <person name="Yu Y."/>
            <person name="Kim H.R."/>
            <person name="Rambo T."/>
            <person name="Currie J."/>
            <person name="Collura K."/>
            <person name="Luo M."/>
            <person name="Yang T."/>
            <person name="Ammiraju J.S.S."/>
            <person name="Engler F."/>
            <person name="Soderlund C."/>
            <person name="Wing R.A."/>
            <person name="Palmer L.E."/>
            <person name="de la Bastide M."/>
            <person name="Spiegel L."/>
            <person name="Nascimento L."/>
            <person name="Zutavern T."/>
            <person name="O'Shaughnessy A."/>
            <person name="Dike S."/>
            <person name="Dedhia N."/>
            <person name="Preston R."/>
            <person name="Balija V."/>
            <person name="McCombie W.R."/>
            <person name="Chow T."/>
            <person name="Chen H."/>
            <person name="Chung M."/>
            <person name="Chen C."/>
            <person name="Shaw J."/>
            <person name="Wu H."/>
            <person name="Hsiao K."/>
            <person name="Chao Y."/>
            <person name="Chu M."/>
            <person name="Cheng C."/>
            <person name="Hour A."/>
            <person name="Lee P."/>
            <person name="Lin S."/>
            <person name="Lin Y."/>
            <person name="Liou J."/>
            <person name="Liu S."/>
            <person name="Hsing Y."/>
            <person name="Raghuvanshi S."/>
            <person name="Mohanty A."/>
            <person name="Bharti A.K."/>
            <person name="Gaur A."/>
            <person name="Gupta V."/>
            <person name="Kumar D."/>
            <person name="Ravi V."/>
            <person name="Vij S."/>
            <person name="Kapur A."/>
            <person name="Khurana P."/>
            <person name="Khurana P."/>
            <person name="Khurana J.P."/>
            <person name="Tyagi A.K."/>
            <person name="Gaikwad K."/>
            <person name="Singh A."/>
            <person name="Dalal V."/>
            <person name="Srivastava S."/>
            <person name="Dixit A."/>
            <person name="Pal A.K."/>
            <person name="Ghazi I.A."/>
            <person name="Yadav M."/>
            <person name="Pandit A."/>
            <person name="Bhargava A."/>
            <person name="Sureshbabu K."/>
            <person name="Batra K."/>
            <person name="Sharma T.R."/>
            <person name="Mohapatra T."/>
            <person name="Singh N.K."/>
            <person name="Messing J."/>
            <person name="Nelson A.B."/>
            <person name="Fuks G."/>
            <person name="Kavchok S."/>
            <person name="Keizer G."/>
            <person name="Linton E."/>
            <person name="Llaca V."/>
            <person name="Song R."/>
            <person name="Tanyolac B."/>
            <person name="Young S."/>
            <person name="Ho-Il K."/>
            <person name="Hahn J.H."/>
            <person name="Sangsakoo G."/>
            <person name="Vanavichit A."/>
            <person name="de Mattos Luiz.A.T."/>
            <person name="Zimmer P.D."/>
            <person name="Malone G."/>
            <person name="Dellagostin O."/>
            <person name="de Oliveira A.C."/>
            <person name="Bevan M."/>
            <person name="Bancroft I."/>
            <person name="Minx P."/>
            <person name="Cordum H."/>
            <person name="Wilson R."/>
            <person name="Cheng Z."/>
            <person name="Jin W."/>
            <person name="Jiang J."/>
            <person name="Leong S.A."/>
            <person name="Iwama H."/>
            <person name="Gojobori T."/>
            <person name="Itoh T."/>
            <person name="Niimura Y."/>
            <person name="Fujii Y."/>
            <person name="Habara T."/>
            <person name="Sakai H."/>
            <person name="Sato Y."/>
            <person name="Wilson G."/>
            <person name="Kumar K."/>
            <person name="McCouch S."/>
            <person name="Juretic N."/>
            <person name="Hoen D."/>
            <person name="Wright S."/>
            <person name="Bruskiewich R."/>
            <person name="Bureau T."/>
            <person name="Miyao A."/>
            <person name="Hirochika H."/>
            <person name="Nishikawa T."/>
            <person name="Kadowaki K."/>
            <person name="Sugiura M."/>
            <person name="Burr B."/>
            <person name="Sasaki T."/>
        </authorList>
    </citation>
    <scope>NUCLEOTIDE SEQUENCE [LARGE SCALE GENOMIC DNA]</scope>
    <source>
        <strain evidence="2">cv. Nipponbare</strain>
    </source>
</reference>
<organism evidence="1 2">
    <name type="scientific">Oryza sativa subsp. japonica</name>
    <name type="common">Rice</name>
    <dbReference type="NCBI Taxonomy" id="39947"/>
    <lineage>
        <taxon>Eukaryota</taxon>
        <taxon>Viridiplantae</taxon>
        <taxon>Streptophyta</taxon>
        <taxon>Embryophyta</taxon>
        <taxon>Tracheophyta</taxon>
        <taxon>Spermatophyta</taxon>
        <taxon>Magnoliopsida</taxon>
        <taxon>Liliopsida</taxon>
        <taxon>Poales</taxon>
        <taxon>Poaceae</taxon>
        <taxon>BOP clade</taxon>
        <taxon>Oryzoideae</taxon>
        <taxon>Oryzeae</taxon>
        <taxon>Oryzinae</taxon>
        <taxon>Oryza</taxon>
        <taxon>Oryza sativa</taxon>
    </lineage>
</organism>
<dbReference type="Proteomes" id="UP000000763">
    <property type="component" value="Chromosome 12"/>
</dbReference>
<gene>
    <name evidence="1" type="ordered locus">Os12g0256600</name>
</gene>